<name>A0A3B0M517_9RHOB</name>
<dbReference type="SUPFAM" id="SSF52540">
    <property type="entry name" value="P-loop containing nucleoside triphosphate hydrolases"/>
    <property type="match status" value="1"/>
</dbReference>
<dbReference type="InterPro" id="IPR038724">
    <property type="entry name" value="RepA"/>
</dbReference>
<dbReference type="OrthoDB" id="1496333at2"/>
<sequence length="437" mass="47276">MNSDDAFANVAPLPPISAYEEEPGPAVEFTPSPFVWCDPEEIPPREWLFAKHLIRGFVSATVAPGGLGKSSLLQVEALAMVTGRDLMGDAPPEPLRVWCWNGEDPEHELKRRVAAACLHYQITSDQIDNRFMQDSGRDVPITIAAHGPSGAQVAIPTRDALVKAIKASRVDVLVVDPFATSHAVPENDNAAMNAVIGAWRDIAAMTNCAIELVHHVSKAGALNGDDLGIYASRGAGALIDGVRSARFLTRMRMDEAERFGIEEQDAARHFRVNMGKANLAPPDKATWRKMVPVHLGNGSGLWPEGDHVGVATVWTPPDAFEGMTARDLMRVQQAIQANDNPPKHNERATDWIGFTIGDSLGLDLGRDLKKQERTTAQNIARAKVRQILSGWLKSGALVIETSKDARTGRDIKLVHVGECVSSGDLSTVNSSVVNECG</sequence>
<dbReference type="Gene3D" id="3.40.50.300">
    <property type="entry name" value="P-loop containing nucleotide triphosphate hydrolases"/>
    <property type="match status" value="1"/>
</dbReference>
<evidence type="ECO:0000313" key="2">
    <source>
        <dbReference type="Proteomes" id="UP000272908"/>
    </source>
</evidence>
<keyword evidence="2" id="KW-1185">Reference proteome</keyword>
<dbReference type="Proteomes" id="UP000272908">
    <property type="component" value="Unassembled WGS sequence"/>
</dbReference>
<evidence type="ECO:0000313" key="1">
    <source>
        <dbReference type="EMBL" id="SUZ31112.1"/>
    </source>
</evidence>
<dbReference type="EMBL" id="UIHC01000005">
    <property type="protein sequence ID" value="SUZ31112.1"/>
    <property type="molecule type" value="Genomic_DNA"/>
</dbReference>
<dbReference type="Pfam" id="PF13481">
    <property type="entry name" value="AAA_25"/>
    <property type="match status" value="1"/>
</dbReference>
<gene>
    <name evidence="1" type="primary">repA</name>
    <name evidence="1" type="ORF">ROE7235_00847</name>
</gene>
<dbReference type="RefSeq" id="WP_121093393.1">
    <property type="nucleotide sequence ID" value="NZ_UIHC01000005.1"/>
</dbReference>
<accession>A0A3B0M517</accession>
<dbReference type="InterPro" id="IPR027417">
    <property type="entry name" value="P-loop_NTPase"/>
</dbReference>
<dbReference type="AlphaFoldDB" id="A0A3B0M517"/>
<organism evidence="1 2">
    <name type="scientific">Roseinatronobacter ekhonensis</name>
    <dbReference type="NCBI Taxonomy" id="254356"/>
    <lineage>
        <taxon>Bacteria</taxon>
        <taxon>Pseudomonadati</taxon>
        <taxon>Pseudomonadota</taxon>
        <taxon>Alphaproteobacteria</taxon>
        <taxon>Rhodobacterales</taxon>
        <taxon>Paracoccaceae</taxon>
        <taxon>Roseinatronobacter</taxon>
    </lineage>
</organism>
<reference evidence="2" key="1">
    <citation type="submission" date="2018-08" db="EMBL/GenBank/DDBJ databases">
        <authorList>
            <person name="Rodrigo-Torres L."/>
            <person name="Arahal R. D."/>
            <person name="Lucena T."/>
        </authorList>
    </citation>
    <scope>NUCLEOTIDE SEQUENCE [LARGE SCALE GENOMIC DNA]</scope>
    <source>
        <strain evidence="2">CECT 7235</strain>
    </source>
</reference>
<proteinExistence type="predicted"/>
<protein>
    <submittedName>
        <fullName evidence="1">Regulatory protein RepA</fullName>
    </submittedName>
</protein>
<dbReference type="CDD" id="cd01125">
    <property type="entry name" value="RepA_RSF1010_like"/>
    <property type="match status" value="1"/>
</dbReference>